<feature type="coiled-coil region" evidence="2">
    <location>
        <begin position="24"/>
        <end position="121"/>
    </location>
</feature>
<evidence type="ECO:0000259" key="4">
    <source>
        <dbReference type="Pfam" id="PF01551"/>
    </source>
</evidence>
<protein>
    <submittedName>
        <fullName evidence="6">Peptidase M23</fullName>
    </submittedName>
</protein>
<dbReference type="AlphaFoldDB" id="E6TYY2"/>
<feature type="domain" description="M23ase beta-sheet core" evidence="4">
    <location>
        <begin position="309"/>
        <end position="403"/>
    </location>
</feature>
<dbReference type="Proteomes" id="UP000001401">
    <property type="component" value="Chromosome"/>
</dbReference>
<name>E6TYY2_EVAC2</name>
<dbReference type="InterPro" id="IPR057309">
    <property type="entry name" value="PcsB_CC"/>
</dbReference>
<dbReference type="EMBL" id="CP002394">
    <property type="protein sequence ID" value="ADU31317.1"/>
    <property type="molecule type" value="Genomic_DNA"/>
</dbReference>
<organism evidence="6 7">
    <name type="scientific">Evansella cellulosilytica (strain ATCC 21833 / DSM 2522 / FERM P-1141 / JCM 9156 / N-4)</name>
    <name type="common">Bacillus cellulosilyticus</name>
    <dbReference type="NCBI Taxonomy" id="649639"/>
    <lineage>
        <taxon>Bacteria</taxon>
        <taxon>Bacillati</taxon>
        <taxon>Bacillota</taxon>
        <taxon>Bacilli</taxon>
        <taxon>Bacillales</taxon>
        <taxon>Bacillaceae</taxon>
        <taxon>Evansella</taxon>
    </lineage>
</organism>
<proteinExistence type="predicted"/>
<dbReference type="Pfam" id="PF01551">
    <property type="entry name" value="Peptidase_M23"/>
    <property type="match status" value="1"/>
</dbReference>
<evidence type="ECO:0000256" key="1">
    <source>
        <dbReference type="ARBA" id="ARBA00022729"/>
    </source>
</evidence>
<dbReference type="PANTHER" id="PTHR21666:SF270">
    <property type="entry name" value="MUREIN HYDROLASE ACTIVATOR ENVC"/>
    <property type="match status" value="1"/>
</dbReference>
<dbReference type="SUPFAM" id="SSF51261">
    <property type="entry name" value="Duplicated hybrid motif"/>
    <property type="match status" value="1"/>
</dbReference>
<evidence type="ECO:0000313" key="7">
    <source>
        <dbReference type="Proteomes" id="UP000001401"/>
    </source>
</evidence>
<evidence type="ECO:0000259" key="5">
    <source>
        <dbReference type="Pfam" id="PF24568"/>
    </source>
</evidence>
<dbReference type="GO" id="GO:0004222">
    <property type="term" value="F:metalloendopeptidase activity"/>
    <property type="evidence" value="ECO:0007669"/>
    <property type="project" value="TreeGrafter"/>
</dbReference>
<evidence type="ECO:0000256" key="2">
    <source>
        <dbReference type="SAM" id="Coils"/>
    </source>
</evidence>
<dbReference type="Pfam" id="PF24568">
    <property type="entry name" value="CC_PcsB"/>
    <property type="match status" value="1"/>
</dbReference>
<keyword evidence="2" id="KW-0175">Coiled coil</keyword>
<dbReference type="HOGENOM" id="CLU_029425_4_3_9"/>
<accession>E6TYY2</accession>
<keyword evidence="7" id="KW-1185">Reference proteome</keyword>
<dbReference type="InterPro" id="IPR011055">
    <property type="entry name" value="Dup_hybrid_motif"/>
</dbReference>
<dbReference type="OrthoDB" id="9805070at2"/>
<reference evidence="6 7" key="1">
    <citation type="submission" date="2010-12" db="EMBL/GenBank/DDBJ databases">
        <title>Complete sequence of Bacillus cellulosilyticus DSM 2522.</title>
        <authorList>
            <consortium name="US DOE Joint Genome Institute"/>
            <person name="Lucas S."/>
            <person name="Copeland A."/>
            <person name="Lapidus A."/>
            <person name="Cheng J.-F."/>
            <person name="Bruce D."/>
            <person name="Goodwin L."/>
            <person name="Pitluck S."/>
            <person name="Chertkov O."/>
            <person name="Detter J.C."/>
            <person name="Han C."/>
            <person name="Tapia R."/>
            <person name="Land M."/>
            <person name="Hauser L."/>
            <person name="Jeffries C."/>
            <person name="Kyrpides N."/>
            <person name="Ivanova N."/>
            <person name="Mikhailova N."/>
            <person name="Brumm P."/>
            <person name="Mead D."/>
            <person name="Woyke T."/>
        </authorList>
    </citation>
    <scope>NUCLEOTIDE SEQUENCE [LARGE SCALE GENOMIC DNA]</scope>
    <source>
        <strain evidence="7">ATCC 21833 / DSM 2522 / FERM P-1141 / JCM 9156 / N-4</strain>
    </source>
</reference>
<dbReference type="eggNOG" id="COG4942">
    <property type="taxonomic scope" value="Bacteria"/>
</dbReference>
<evidence type="ECO:0000313" key="6">
    <source>
        <dbReference type="EMBL" id="ADU31317.1"/>
    </source>
</evidence>
<gene>
    <name evidence="6" type="ordered locus">Bcell_3072</name>
</gene>
<dbReference type="Gene3D" id="2.70.70.10">
    <property type="entry name" value="Glucose Permease (Domain IIA)"/>
    <property type="match status" value="1"/>
</dbReference>
<dbReference type="SUPFAM" id="SSF57997">
    <property type="entry name" value="Tropomyosin"/>
    <property type="match status" value="1"/>
</dbReference>
<dbReference type="Gene3D" id="6.10.250.3150">
    <property type="match status" value="1"/>
</dbReference>
<feature type="domain" description="Peptidoglycan hydrolase PcsB coiled-coil" evidence="5">
    <location>
        <begin position="108"/>
        <end position="180"/>
    </location>
</feature>
<dbReference type="InterPro" id="IPR016047">
    <property type="entry name" value="M23ase_b-sheet_dom"/>
</dbReference>
<feature type="region of interest" description="Disordered" evidence="3">
    <location>
        <begin position="255"/>
        <end position="288"/>
    </location>
</feature>
<dbReference type="STRING" id="649639.Bcell_3072"/>
<keyword evidence="1" id="KW-0732">Signal</keyword>
<feature type="compositionally biased region" description="Polar residues" evidence="3">
    <location>
        <begin position="263"/>
        <end position="282"/>
    </location>
</feature>
<evidence type="ECO:0000256" key="3">
    <source>
        <dbReference type="SAM" id="MobiDB-lite"/>
    </source>
</evidence>
<dbReference type="KEGG" id="bco:Bcell_3072"/>
<sequence precursor="true">MNNRNIILLFTMLIALSTLTVLTFQVVEANEEDLERKIESYQERQGEIDREAEEANRELETIKQKIKQAYNEFQVLDEKAVETKKLINEKEIEMDETEERIEVLHIEIEELEERIAQRDELLKDRVRSMYQTGGIINYIEVILGSKSFGDLIERVSALTTIARQDRNILEQHVADKEALDMAFIDLESQLTSLEEQRRELQSLLQKIEDKLQEKEEIVEMLEKQQIDVEDFIVSYEEEKTILKNQEAAAKAELKRLEEDGNKKTQPSQTSNRSTLKQNNSGTLMWPTLSKDITSPYGPRIHPVRRTEEFHHGIDISRNRGTDIFAAESGSVIEARYMGGYGNTIMLSHVINGQTITTLYAHLDSIHVRVGQRVERGEQIAVMGTTGVSTGVHLHFEVHEGGWNGQKSNSVDPLNYLN</sequence>
<dbReference type="RefSeq" id="WP_013489648.1">
    <property type="nucleotide sequence ID" value="NC_014829.1"/>
</dbReference>
<dbReference type="InterPro" id="IPR050570">
    <property type="entry name" value="Cell_wall_metabolism_enzyme"/>
</dbReference>
<dbReference type="CDD" id="cd12797">
    <property type="entry name" value="M23_peptidase"/>
    <property type="match status" value="1"/>
</dbReference>
<dbReference type="PANTHER" id="PTHR21666">
    <property type="entry name" value="PEPTIDASE-RELATED"/>
    <property type="match status" value="1"/>
</dbReference>